<gene>
    <name evidence="1" type="ORF">PSU4_37780</name>
</gene>
<evidence type="ECO:0000313" key="2">
    <source>
        <dbReference type="Proteomes" id="UP000321685"/>
    </source>
</evidence>
<name>A0A511DM07_9PSEU</name>
<dbReference type="AlphaFoldDB" id="A0A511DM07"/>
<accession>A0A511DM07</accession>
<proteinExistence type="predicted"/>
<sequence length="64" mass="7298">MSLRAFDRLTLRDIQDAAGNAGSRHHPRLRERARHNLDRHATYAVAAYLVAETAAGEAEEQRWQ</sequence>
<organism evidence="1 2">
    <name type="scientific">Pseudonocardia sulfidoxydans NBRC 16205</name>
    <dbReference type="NCBI Taxonomy" id="1223511"/>
    <lineage>
        <taxon>Bacteria</taxon>
        <taxon>Bacillati</taxon>
        <taxon>Actinomycetota</taxon>
        <taxon>Actinomycetes</taxon>
        <taxon>Pseudonocardiales</taxon>
        <taxon>Pseudonocardiaceae</taxon>
        <taxon>Pseudonocardia</taxon>
    </lineage>
</organism>
<reference evidence="1 2" key="1">
    <citation type="submission" date="2019-07" db="EMBL/GenBank/DDBJ databases">
        <title>Whole genome shotgun sequence of Pseudonocardia sulfidoxydans NBRC 16205.</title>
        <authorList>
            <person name="Hosoyama A."/>
            <person name="Uohara A."/>
            <person name="Ohji S."/>
            <person name="Ichikawa N."/>
        </authorList>
    </citation>
    <scope>NUCLEOTIDE SEQUENCE [LARGE SCALE GENOMIC DNA]</scope>
    <source>
        <strain evidence="1 2">NBRC 16205</strain>
    </source>
</reference>
<keyword evidence="2" id="KW-1185">Reference proteome</keyword>
<dbReference type="Proteomes" id="UP000321685">
    <property type="component" value="Unassembled WGS sequence"/>
</dbReference>
<evidence type="ECO:0000313" key="1">
    <source>
        <dbReference type="EMBL" id="GEL24824.1"/>
    </source>
</evidence>
<dbReference type="EMBL" id="BJVJ01000040">
    <property type="protein sequence ID" value="GEL24824.1"/>
    <property type="molecule type" value="Genomic_DNA"/>
</dbReference>
<comment type="caution">
    <text evidence="1">The sequence shown here is derived from an EMBL/GenBank/DDBJ whole genome shotgun (WGS) entry which is preliminary data.</text>
</comment>
<protein>
    <submittedName>
        <fullName evidence="1">Uncharacterized protein</fullName>
    </submittedName>
</protein>